<dbReference type="GO" id="GO:0005856">
    <property type="term" value="C:cytoskeleton"/>
    <property type="evidence" value="ECO:0007669"/>
    <property type="project" value="TreeGrafter"/>
</dbReference>
<organism evidence="3 4">
    <name type="scientific">Albimonas pacifica</name>
    <dbReference type="NCBI Taxonomy" id="1114924"/>
    <lineage>
        <taxon>Bacteria</taxon>
        <taxon>Pseudomonadati</taxon>
        <taxon>Pseudomonadota</taxon>
        <taxon>Alphaproteobacteria</taxon>
        <taxon>Rhodobacterales</taxon>
        <taxon>Paracoccaceae</taxon>
        <taxon>Albimonas</taxon>
    </lineage>
</organism>
<gene>
    <name evidence="3" type="ORF">SAMN05216258_110252</name>
</gene>
<dbReference type="OrthoDB" id="5291399at2"/>
<proteinExistence type="inferred from homology"/>
<dbReference type="SUPFAM" id="SSF53639">
    <property type="entry name" value="AraD/HMP-PK domain-like"/>
    <property type="match status" value="1"/>
</dbReference>
<dbReference type="PANTHER" id="PTHR10672">
    <property type="entry name" value="ADDUCIN"/>
    <property type="match status" value="1"/>
</dbReference>
<dbReference type="InterPro" id="IPR051017">
    <property type="entry name" value="Aldolase-II_Adducin_sf"/>
</dbReference>
<accession>A0A1I3M011</accession>
<evidence type="ECO:0000256" key="1">
    <source>
        <dbReference type="ARBA" id="ARBA00037961"/>
    </source>
</evidence>
<dbReference type="Gene3D" id="3.40.225.10">
    <property type="entry name" value="Class II aldolase/adducin N-terminal domain"/>
    <property type="match status" value="1"/>
</dbReference>
<evidence type="ECO:0000313" key="4">
    <source>
        <dbReference type="Proteomes" id="UP000199377"/>
    </source>
</evidence>
<dbReference type="SMART" id="SM01007">
    <property type="entry name" value="Aldolase_II"/>
    <property type="match status" value="1"/>
</dbReference>
<evidence type="ECO:0000313" key="3">
    <source>
        <dbReference type="EMBL" id="SFI90312.1"/>
    </source>
</evidence>
<evidence type="ECO:0000259" key="2">
    <source>
        <dbReference type="SMART" id="SM01007"/>
    </source>
</evidence>
<sequence length="241" mass="25290">MTARPEALLADLALLHRLLVAQGVLDAFGHASVRDPSDPGVFWLTAAQPPSATRAADFLPHDLSGGVRAEAPGPLFAERWIHAEVYAQRPDVHAVVHHHAPAILPFCLSDVPLVPVSQTGGWMGGAVPVWDSATHFGDTGMLVCDPAQAACLAQTLGNAPMALMRGHGAVVVAADPRELAFRAVHACRDADHQRRARALGGAFRPLSPGEAAQSGAVARGAIERCWSHWTADLSSTSGAPE</sequence>
<comment type="similarity">
    <text evidence="1">Belongs to the aldolase class II family.</text>
</comment>
<dbReference type="Proteomes" id="UP000199377">
    <property type="component" value="Unassembled WGS sequence"/>
</dbReference>
<dbReference type="RefSeq" id="WP_092863675.1">
    <property type="nucleotide sequence ID" value="NZ_FOQH01000010.1"/>
</dbReference>
<dbReference type="STRING" id="1114924.SAMN05216258_110252"/>
<dbReference type="InterPro" id="IPR036409">
    <property type="entry name" value="Aldolase_II/adducin_N_sf"/>
</dbReference>
<dbReference type="PANTHER" id="PTHR10672:SF41">
    <property type="entry name" value="CLASS II ALDOLASE_ADDUCIN DOMAIN PROTEIN (AFU_ORTHOLOGUE AFUA_3G01330)"/>
    <property type="match status" value="1"/>
</dbReference>
<dbReference type="AlphaFoldDB" id="A0A1I3M011"/>
<protein>
    <submittedName>
        <fullName evidence="3">HCOMODA/2-hydroxy-3-carboxy-muconic semialdehyde decarboxylase</fullName>
    </submittedName>
</protein>
<dbReference type="InterPro" id="IPR001303">
    <property type="entry name" value="Aldolase_II/adducin_N"/>
</dbReference>
<name>A0A1I3M011_9RHOB</name>
<dbReference type="GO" id="GO:0051015">
    <property type="term" value="F:actin filament binding"/>
    <property type="evidence" value="ECO:0007669"/>
    <property type="project" value="TreeGrafter"/>
</dbReference>
<dbReference type="Pfam" id="PF00596">
    <property type="entry name" value="Aldolase_II"/>
    <property type="match status" value="1"/>
</dbReference>
<feature type="domain" description="Class II aldolase/adducin N-terminal" evidence="2">
    <location>
        <begin position="10"/>
        <end position="194"/>
    </location>
</feature>
<reference evidence="3 4" key="1">
    <citation type="submission" date="2016-10" db="EMBL/GenBank/DDBJ databases">
        <authorList>
            <person name="de Groot N.N."/>
        </authorList>
    </citation>
    <scope>NUCLEOTIDE SEQUENCE [LARGE SCALE GENOMIC DNA]</scope>
    <source>
        <strain evidence="3 4">CGMCC 1.11030</strain>
    </source>
</reference>
<keyword evidence="4" id="KW-1185">Reference proteome</keyword>
<dbReference type="EMBL" id="FOQH01000010">
    <property type="protein sequence ID" value="SFI90312.1"/>
    <property type="molecule type" value="Genomic_DNA"/>
</dbReference>